<dbReference type="Proteomes" id="UP000306584">
    <property type="component" value="Unassembled WGS sequence"/>
</dbReference>
<gene>
    <name evidence="1" type="ORF">D6D01_06955</name>
</gene>
<sequence>MTLVGLFSFQTPLSEDNLSWIIRDSDLQSTITTYNRTVTRSFYLATPPLLSLTSSILTHRGCAIFVVSPDRGAYQFYSKGAPQYANEASCAGALGENCIDDLTGRVDELARSNAGADTYSFCANIGEGLQTNPPLSCHIRGQRIDTVALTGSSAPQPIMEQGNGSSNCWPTLPKTNDLTKTFEYDHVAYLDDTVPWLGYNPLITVFQASENQTGASSDDSADVQLACMKIVDSDNCSGRTLNNGTETGDAEGGASILQGSVWSVMVLVAGAMFLLV</sequence>
<comment type="caution">
    <text evidence="1">The sequence shown here is derived from an EMBL/GenBank/DDBJ whole genome shotgun (WGS) entry which is preliminary data.</text>
</comment>
<protein>
    <submittedName>
        <fullName evidence="1">Uncharacterized protein</fullName>
    </submittedName>
</protein>
<name>A0A4S9KU25_AURPU</name>
<dbReference type="EMBL" id="QZBD01000317">
    <property type="protein sequence ID" value="THY19936.1"/>
    <property type="molecule type" value="Genomic_DNA"/>
</dbReference>
<evidence type="ECO:0000313" key="2">
    <source>
        <dbReference type="Proteomes" id="UP000306584"/>
    </source>
</evidence>
<evidence type="ECO:0000313" key="1">
    <source>
        <dbReference type="EMBL" id="THY19936.1"/>
    </source>
</evidence>
<proteinExistence type="predicted"/>
<accession>A0A4S9KU25</accession>
<organism evidence="1 2">
    <name type="scientific">Aureobasidium pullulans</name>
    <name type="common">Black yeast</name>
    <name type="synonym">Pullularia pullulans</name>
    <dbReference type="NCBI Taxonomy" id="5580"/>
    <lineage>
        <taxon>Eukaryota</taxon>
        <taxon>Fungi</taxon>
        <taxon>Dikarya</taxon>
        <taxon>Ascomycota</taxon>
        <taxon>Pezizomycotina</taxon>
        <taxon>Dothideomycetes</taxon>
        <taxon>Dothideomycetidae</taxon>
        <taxon>Dothideales</taxon>
        <taxon>Saccotheciaceae</taxon>
        <taxon>Aureobasidium</taxon>
    </lineage>
</organism>
<reference evidence="1 2" key="1">
    <citation type="submission" date="2018-10" db="EMBL/GenBank/DDBJ databases">
        <title>Fifty Aureobasidium pullulans genomes reveal a recombining polyextremotolerant generalist.</title>
        <authorList>
            <person name="Gostincar C."/>
            <person name="Turk M."/>
            <person name="Zajc J."/>
            <person name="Gunde-Cimerman N."/>
        </authorList>
    </citation>
    <scope>NUCLEOTIDE SEQUENCE [LARGE SCALE GENOMIC DNA]</scope>
    <source>
        <strain evidence="1 2">EXF-6604</strain>
    </source>
</reference>
<dbReference type="AlphaFoldDB" id="A0A4S9KU25"/>